<protein>
    <submittedName>
        <fullName evidence="2">Crp/Fnr family transcriptional regulator</fullName>
    </submittedName>
</protein>
<dbReference type="Proteomes" id="UP000267469">
    <property type="component" value="Unassembled WGS sequence"/>
</dbReference>
<dbReference type="RefSeq" id="WP_123216214.1">
    <property type="nucleotide sequence ID" value="NZ_RJTM01000085.1"/>
</dbReference>
<dbReference type="InterPro" id="IPR018490">
    <property type="entry name" value="cNMP-bd_dom_sf"/>
</dbReference>
<feature type="domain" description="Cyclic nucleotide-binding" evidence="1">
    <location>
        <begin position="31"/>
        <end position="113"/>
    </location>
</feature>
<gene>
    <name evidence="2" type="ORF">ED312_11755</name>
</gene>
<comment type="caution">
    <text evidence="2">The sequence shown here is derived from an EMBL/GenBank/DDBJ whole genome shotgun (WGS) entry which is preliminary data.</text>
</comment>
<sequence length="188" mass="21903">MNELVDFLLGFGRLAPMDIELIERKTEEVGVAKNTRLAKASQFIDELWFVKEGVTRVYYYTEKGEEITKYFIDELHFSSDANSFLYRIPTTSYVETITDCLLIKIPRSSFEVFSEKIPGWNELISRIVTQAMQDKVNRISPMLAETGKERYLKFMERYPALLNRIPLNLLASYLGVTKYSLSRIRKSM</sequence>
<accession>A0A3N0EDJ3</accession>
<proteinExistence type="predicted"/>
<reference evidence="2 3" key="1">
    <citation type="submission" date="2018-10" db="EMBL/GenBank/DDBJ databases">
        <title>Sinomicrobium pectinilyticum sp. nov., a pectinase-producing bacterium isolated from alkaline and saline soil, and emended description of the genus Sinomicrobium.</title>
        <authorList>
            <person name="Cheng B."/>
            <person name="Li C."/>
            <person name="Lai Q."/>
            <person name="Du M."/>
            <person name="Shao Z."/>
            <person name="Xu P."/>
            <person name="Yang C."/>
        </authorList>
    </citation>
    <scope>NUCLEOTIDE SEQUENCE [LARGE SCALE GENOMIC DNA]</scope>
    <source>
        <strain evidence="2 3">5DNS001</strain>
    </source>
</reference>
<dbReference type="CDD" id="cd00038">
    <property type="entry name" value="CAP_ED"/>
    <property type="match status" value="1"/>
</dbReference>
<dbReference type="InterPro" id="IPR000595">
    <property type="entry name" value="cNMP-bd_dom"/>
</dbReference>
<organism evidence="2 3">
    <name type="scientific">Sinomicrobium pectinilyticum</name>
    <dbReference type="NCBI Taxonomy" id="1084421"/>
    <lineage>
        <taxon>Bacteria</taxon>
        <taxon>Pseudomonadati</taxon>
        <taxon>Bacteroidota</taxon>
        <taxon>Flavobacteriia</taxon>
        <taxon>Flavobacteriales</taxon>
        <taxon>Flavobacteriaceae</taxon>
        <taxon>Sinomicrobium</taxon>
    </lineage>
</organism>
<dbReference type="OrthoDB" id="1044733at2"/>
<dbReference type="Pfam" id="PF00027">
    <property type="entry name" value="cNMP_binding"/>
    <property type="match status" value="1"/>
</dbReference>
<dbReference type="SUPFAM" id="SSF51206">
    <property type="entry name" value="cAMP-binding domain-like"/>
    <property type="match status" value="1"/>
</dbReference>
<name>A0A3N0EDJ3_SINP1</name>
<dbReference type="Gene3D" id="2.60.120.10">
    <property type="entry name" value="Jelly Rolls"/>
    <property type="match status" value="1"/>
</dbReference>
<evidence type="ECO:0000259" key="1">
    <source>
        <dbReference type="Pfam" id="PF00027"/>
    </source>
</evidence>
<dbReference type="InterPro" id="IPR014710">
    <property type="entry name" value="RmlC-like_jellyroll"/>
</dbReference>
<keyword evidence="3" id="KW-1185">Reference proteome</keyword>
<dbReference type="EMBL" id="RJTM01000085">
    <property type="protein sequence ID" value="RNL85928.1"/>
    <property type="molecule type" value="Genomic_DNA"/>
</dbReference>
<evidence type="ECO:0000313" key="2">
    <source>
        <dbReference type="EMBL" id="RNL85928.1"/>
    </source>
</evidence>
<evidence type="ECO:0000313" key="3">
    <source>
        <dbReference type="Proteomes" id="UP000267469"/>
    </source>
</evidence>
<dbReference type="AlphaFoldDB" id="A0A3N0EDJ3"/>